<dbReference type="InterPro" id="IPR033469">
    <property type="entry name" value="CYTH-like_dom_sf"/>
</dbReference>
<proteinExistence type="predicted"/>
<dbReference type="PANTHER" id="PTHR21028">
    <property type="entry name" value="SI:CH211-156B7.4"/>
    <property type="match status" value="1"/>
</dbReference>
<dbReference type="EMBL" id="MFTS01000004">
    <property type="protein sequence ID" value="OGI68239.1"/>
    <property type="molecule type" value="Genomic_DNA"/>
</dbReference>
<evidence type="ECO:0000313" key="2">
    <source>
        <dbReference type="EMBL" id="OGI68239.1"/>
    </source>
</evidence>
<gene>
    <name evidence="2" type="ORF">A2738_02110</name>
</gene>
<name>A0A1F6VF89_9BACT</name>
<feature type="domain" description="CYTH" evidence="1">
    <location>
        <begin position="1"/>
        <end position="178"/>
    </location>
</feature>
<organism evidence="2 3">
    <name type="scientific">Candidatus Nomurabacteria bacterium RIFCSPHIGHO2_01_FULL_42_15</name>
    <dbReference type="NCBI Taxonomy" id="1801742"/>
    <lineage>
        <taxon>Bacteria</taxon>
        <taxon>Candidatus Nomuraibacteriota</taxon>
    </lineage>
</organism>
<evidence type="ECO:0000313" key="3">
    <source>
        <dbReference type="Proteomes" id="UP000178235"/>
    </source>
</evidence>
<dbReference type="Pfam" id="PF01928">
    <property type="entry name" value="CYTH"/>
    <property type="match status" value="1"/>
</dbReference>
<dbReference type="Gene3D" id="2.40.320.10">
    <property type="entry name" value="Hypothetical Protein Pfu-838710-001"/>
    <property type="match status" value="1"/>
</dbReference>
<accession>A0A1F6VF89</accession>
<evidence type="ECO:0000259" key="1">
    <source>
        <dbReference type="PROSITE" id="PS51707"/>
    </source>
</evidence>
<dbReference type="Proteomes" id="UP000178235">
    <property type="component" value="Unassembled WGS sequence"/>
</dbReference>
<dbReference type="PANTHER" id="PTHR21028:SF2">
    <property type="entry name" value="CYTH DOMAIN-CONTAINING PROTEIN"/>
    <property type="match status" value="1"/>
</dbReference>
<dbReference type="NCBIfam" id="TIGR00318">
    <property type="entry name" value="cyaB"/>
    <property type="match status" value="1"/>
</dbReference>
<dbReference type="SUPFAM" id="SSF55154">
    <property type="entry name" value="CYTH-like phosphatases"/>
    <property type="match status" value="1"/>
</dbReference>
<protein>
    <recommendedName>
        <fullName evidence="1">CYTH domain-containing protein</fullName>
    </recommendedName>
</protein>
<dbReference type="InterPro" id="IPR008173">
    <property type="entry name" value="Adenylyl_cyclase_CyaB"/>
</dbReference>
<sequence>MYEVEVKAHLKDRKSVIKKLESLGCRFSKELHQVDHIFAPEGNPFPLPFEIPILRVRKSNNKYFFTLKISQSSRQDCIEREMEIVEGEKMIEILKLIKYKEFAVVDKKRIKTNFKDMEIVLDDVKDLGEFIEAEKIVTHEHHEYRKKIQEELFEFLETLGVTKENRVIDGKYDIMLYNKLNER</sequence>
<dbReference type="InterPro" id="IPR023577">
    <property type="entry name" value="CYTH_domain"/>
</dbReference>
<dbReference type="PROSITE" id="PS51707">
    <property type="entry name" value="CYTH"/>
    <property type="match status" value="1"/>
</dbReference>
<comment type="caution">
    <text evidence="2">The sequence shown here is derived from an EMBL/GenBank/DDBJ whole genome shotgun (WGS) entry which is preliminary data.</text>
</comment>
<reference evidence="2 3" key="1">
    <citation type="journal article" date="2016" name="Nat. Commun.">
        <title>Thousands of microbial genomes shed light on interconnected biogeochemical processes in an aquifer system.</title>
        <authorList>
            <person name="Anantharaman K."/>
            <person name="Brown C.T."/>
            <person name="Hug L.A."/>
            <person name="Sharon I."/>
            <person name="Castelle C.J."/>
            <person name="Probst A.J."/>
            <person name="Thomas B.C."/>
            <person name="Singh A."/>
            <person name="Wilkins M.J."/>
            <person name="Karaoz U."/>
            <person name="Brodie E.L."/>
            <person name="Williams K.H."/>
            <person name="Hubbard S.S."/>
            <person name="Banfield J.F."/>
        </authorList>
    </citation>
    <scope>NUCLEOTIDE SEQUENCE [LARGE SCALE GENOMIC DNA]</scope>
</reference>
<dbReference type="AlphaFoldDB" id="A0A1F6VF89"/>
<dbReference type="CDD" id="cd07890">
    <property type="entry name" value="CYTH-like_AC_IV-like"/>
    <property type="match status" value="1"/>
</dbReference>